<proteinExistence type="predicted"/>
<evidence type="ECO:0000259" key="3">
    <source>
        <dbReference type="Pfam" id="PF05267"/>
    </source>
</evidence>
<reference evidence="5" key="1">
    <citation type="journal article" date="2021" name="Elife">
        <title>Highly contiguous assemblies of 101 drosophilid genomes.</title>
        <authorList>
            <person name="Kim B.Y."/>
            <person name="Wang J.R."/>
            <person name="Miller D.E."/>
            <person name="Barmina O."/>
            <person name="Delaney E."/>
            <person name="Thompson A."/>
            <person name="Comeault A.A."/>
            <person name="Peede D."/>
            <person name="D'Agostino E.R."/>
            <person name="Pelaez J."/>
            <person name="Aguilar J.M."/>
            <person name="Haji D."/>
            <person name="Matsunaga T."/>
            <person name="Armstrong E.E."/>
            <person name="Zych M."/>
            <person name="Ogawa Y."/>
            <person name="Stamenkovic-Radak M."/>
            <person name="Jelic M."/>
            <person name="Veselinovic M.S."/>
            <person name="Tanaskovic M."/>
            <person name="Eric P."/>
            <person name="Gao J.J."/>
            <person name="Katoh T.K."/>
            <person name="Toda M.J."/>
            <person name="Watabe H."/>
            <person name="Watada M."/>
            <person name="Davis J.S."/>
            <person name="Moyle L.C."/>
            <person name="Manoli G."/>
            <person name="Bertolini E."/>
            <person name="Kostal V."/>
            <person name="Hawley R.S."/>
            <person name="Takahashi A."/>
            <person name="Jones C.D."/>
            <person name="Price D.K."/>
            <person name="Whiteman N."/>
            <person name="Kopp A."/>
            <person name="Matute D.R."/>
            <person name="Petrov D.A."/>
        </authorList>
    </citation>
    <scope>NUCLEOTIDE SEQUENCE [LARGE SCALE GENOMIC DNA]</scope>
</reference>
<dbReference type="InterPro" id="IPR007931">
    <property type="entry name" value="TsetseEP"/>
</dbReference>
<sequence>MKFAIALCLLLATSGFALVPKHPADLASMLSRQQFAVRSLMAAPEARDDSNLVADCFNHYLDDQTNVIMGYNQQYTGCLRTAQTGRDELTSQSASEREALLYRTNNMCSSLTKCDDFADGLAFFDCYRNASSDSYKVMFTLNSDSSLDYNSISAKYTVIETDLTACVDLARVDYAHDMDTCDENLTTCLNGGEVQSTSAPSTTAPTTAAPTAAAPTTAAPTTAAPTTAAPITAAPTTAAPITAAPTTAAPITAAPTTAAPITAAPTTAAPTPAASTTAAPTTAAPITAAPTPAASTTAAPTTAAPITAAPTPAASTTAAPTTAAPITAAPTPAASTTAAPTTAAPITAAPTPAASTTAAPTTAAPITAAPTPAASTTAAPTTAAPITAAPTPAAPTTGVPTTERSPEEDLGRNAPTTAPTTVAPTPPGPESTLPSFSVEVLGRSAPLAKKGVWNLLKRFF</sequence>
<evidence type="ECO:0000313" key="5">
    <source>
        <dbReference type="Proteomes" id="UP001652680"/>
    </source>
</evidence>
<accession>A0ABM5HVF2</accession>
<evidence type="ECO:0000256" key="2">
    <source>
        <dbReference type="SAM" id="SignalP"/>
    </source>
</evidence>
<feature type="compositionally biased region" description="Low complexity" evidence="1">
    <location>
        <begin position="197"/>
        <end position="225"/>
    </location>
</feature>
<name>A0ABM5HVF2_DRORH</name>
<dbReference type="Proteomes" id="UP001652680">
    <property type="component" value="Unassembled WGS sequence"/>
</dbReference>
<feature type="compositionally biased region" description="Low complexity" evidence="1">
    <location>
        <begin position="414"/>
        <end position="423"/>
    </location>
</feature>
<evidence type="ECO:0000313" key="4">
    <source>
        <dbReference type="EnsemblMetazoa" id="XP_016985961.2"/>
    </source>
</evidence>
<feature type="region of interest" description="Disordered" evidence="1">
    <location>
        <begin position="367"/>
        <end position="434"/>
    </location>
</feature>
<keyword evidence="2" id="KW-0732">Signal</keyword>
<feature type="chain" id="PRO_5046651003" description="Protein TsetseEP domain-containing protein" evidence="2">
    <location>
        <begin position="18"/>
        <end position="460"/>
    </location>
</feature>
<evidence type="ECO:0000256" key="1">
    <source>
        <dbReference type="SAM" id="MobiDB-lite"/>
    </source>
</evidence>
<dbReference type="GeneID" id="108049331"/>
<feature type="region of interest" description="Disordered" evidence="1">
    <location>
        <begin position="193"/>
        <end position="225"/>
    </location>
</feature>
<feature type="domain" description="Protein TsetseEP" evidence="3">
    <location>
        <begin position="54"/>
        <end position="170"/>
    </location>
</feature>
<dbReference type="RefSeq" id="XP_016985961.2">
    <property type="nucleotide sequence ID" value="XM_017130472.2"/>
</dbReference>
<dbReference type="Pfam" id="PF05267">
    <property type="entry name" value="DUF725"/>
    <property type="match status" value="1"/>
</dbReference>
<protein>
    <recommendedName>
        <fullName evidence="3">Protein TsetseEP domain-containing protein</fullName>
    </recommendedName>
</protein>
<keyword evidence="5" id="KW-1185">Reference proteome</keyword>
<reference evidence="4" key="2">
    <citation type="submission" date="2025-05" db="UniProtKB">
        <authorList>
            <consortium name="EnsemblMetazoa"/>
        </authorList>
    </citation>
    <scope>IDENTIFICATION</scope>
</reference>
<feature type="compositionally biased region" description="Low complexity" evidence="1">
    <location>
        <begin position="367"/>
        <end position="397"/>
    </location>
</feature>
<dbReference type="PANTHER" id="PTHR35383:SF1">
    <property type="entry name" value="MUCIN 12EA-RELATED"/>
    <property type="match status" value="1"/>
</dbReference>
<feature type="signal peptide" evidence="2">
    <location>
        <begin position="1"/>
        <end position="17"/>
    </location>
</feature>
<dbReference type="EnsemblMetazoa" id="XM_017130472.2">
    <property type="protein sequence ID" value="XP_016985961.2"/>
    <property type="gene ID" value="LOC108049331"/>
</dbReference>
<dbReference type="PANTHER" id="PTHR35383">
    <property type="entry name" value="MUCIN 12EA-RELATED"/>
    <property type="match status" value="1"/>
</dbReference>
<organism evidence="4 5">
    <name type="scientific">Drosophila rhopaloa</name>
    <name type="common">Fruit fly</name>
    <dbReference type="NCBI Taxonomy" id="1041015"/>
    <lineage>
        <taxon>Eukaryota</taxon>
        <taxon>Metazoa</taxon>
        <taxon>Ecdysozoa</taxon>
        <taxon>Arthropoda</taxon>
        <taxon>Hexapoda</taxon>
        <taxon>Insecta</taxon>
        <taxon>Pterygota</taxon>
        <taxon>Neoptera</taxon>
        <taxon>Endopterygota</taxon>
        <taxon>Diptera</taxon>
        <taxon>Brachycera</taxon>
        <taxon>Muscomorpha</taxon>
        <taxon>Ephydroidea</taxon>
        <taxon>Drosophilidae</taxon>
        <taxon>Drosophila</taxon>
        <taxon>Sophophora</taxon>
    </lineage>
</organism>